<dbReference type="InterPro" id="IPR052895">
    <property type="entry name" value="HetReg/Transcr_Mod"/>
</dbReference>
<feature type="domain" description="Heterokaryon incompatibility" evidence="2">
    <location>
        <begin position="104"/>
        <end position="269"/>
    </location>
</feature>
<sequence>MPRHGIAGIVLALILTRPDSCLFCDPFHLFHLMNLFAYALPRGVSSSLAIANFPQSLGRPEFRYEALQNAERSIRVVSVLPPTWDLLLRCTIQEVSLDSPTPEYEALSYTWYVDRDFGEPCEGRKQTIICNEGTLLISENLHDCLLQLRDLKRPLDIWIDAISINQEDKDEKSAQVRIMGNIYERARSVFVWLGKKTPVTSIMLKRSRWILDHTNPKRQDLEAMVLSEKGLIPRNLSDYLWLAGLLVDYFALHWIIGRGYFERVWTMQEMVLAKELVAYLGNECIPLKDFTDAFRGLSTDQDDYHAKHIWGDNLMRGLPDKLRGVGFVLRTRAQHLQGTPCPLETSISEARRRHTAKPVDKVFAILSMSDKSNRMPELRADYGKEVEEVYRRVAEQIMEDRQDMRLLSLVGQLRCGAPTNALFPRASCDHLVRGIEFVEGLPSWVPDLSTEVRPTPLYKLTQTVTYDATGTMPPLFRVNNKTLSLKAAVIGTIAEVGDTNDVGHYNHHPWFFIEVVNRLGTRFPRYEPTGEPIIDALRKTLVVGEIAVAMVMRGDRTVMLSESDFTDWFCDLAAIVVIPSWWRYKPAFQFILVDTDLPLTDEERAVDVLAIALKKYASVVENSALGKCRINTMRKFVSMYDGPNYRLKEKLQERLNAYKSITSSRSYGLMKHLRPEVMDPPPYTNRFDHLYLHRRLFITDNGFMGIGPWTISGRDKVDGNKQEDVVMLVAGAPVPYIFRRKPDGCYELIGEAYCHGAMRGTNLAKEKVPGLQLDSLNFDMITVV</sequence>
<proteinExistence type="predicted"/>
<protein>
    <submittedName>
        <fullName evidence="3">Heterokaryon incompatibility protein-domain-containing protein</fullName>
    </submittedName>
</protein>
<dbReference type="PANTHER" id="PTHR24148">
    <property type="entry name" value="ANKYRIN REPEAT DOMAIN-CONTAINING PROTEIN 39 HOMOLOG-RELATED"/>
    <property type="match status" value="1"/>
</dbReference>
<evidence type="ECO:0000313" key="3">
    <source>
        <dbReference type="EMBL" id="KAJ7310168.1"/>
    </source>
</evidence>
<keyword evidence="1" id="KW-0732">Signal</keyword>
<dbReference type="AlphaFoldDB" id="A0AAD6Z7Q7"/>
<accession>A0AAD6Z7Q7</accession>
<dbReference type="Proteomes" id="UP001218218">
    <property type="component" value="Unassembled WGS sequence"/>
</dbReference>
<comment type="caution">
    <text evidence="3">The sequence shown here is derived from an EMBL/GenBank/DDBJ whole genome shotgun (WGS) entry which is preliminary data.</text>
</comment>
<gene>
    <name evidence="3" type="ORF">DFH08DRAFT_1046747</name>
</gene>
<evidence type="ECO:0000256" key="1">
    <source>
        <dbReference type="SAM" id="SignalP"/>
    </source>
</evidence>
<dbReference type="PANTHER" id="PTHR24148:SF73">
    <property type="entry name" value="HET DOMAIN PROTEIN (AFU_ORTHOLOGUE AFUA_8G01020)"/>
    <property type="match status" value="1"/>
</dbReference>
<dbReference type="EMBL" id="JARIHO010000079">
    <property type="protein sequence ID" value="KAJ7310168.1"/>
    <property type="molecule type" value="Genomic_DNA"/>
</dbReference>
<dbReference type="Pfam" id="PF26639">
    <property type="entry name" value="Het-6_barrel"/>
    <property type="match status" value="1"/>
</dbReference>
<dbReference type="InterPro" id="IPR010730">
    <property type="entry name" value="HET"/>
</dbReference>
<feature type="signal peptide" evidence="1">
    <location>
        <begin position="1"/>
        <end position="21"/>
    </location>
</feature>
<evidence type="ECO:0000259" key="2">
    <source>
        <dbReference type="Pfam" id="PF06985"/>
    </source>
</evidence>
<organism evidence="3 4">
    <name type="scientific">Mycena albidolilacea</name>
    <dbReference type="NCBI Taxonomy" id="1033008"/>
    <lineage>
        <taxon>Eukaryota</taxon>
        <taxon>Fungi</taxon>
        <taxon>Dikarya</taxon>
        <taxon>Basidiomycota</taxon>
        <taxon>Agaricomycotina</taxon>
        <taxon>Agaricomycetes</taxon>
        <taxon>Agaricomycetidae</taxon>
        <taxon>Agaricales</taxon>
        <taxon>Marasmiineae</taxon>
        <taxon>Mycenaceae</taxon>
        <taxon>Mycena</taxon>
    </lineage>
</organism>
<evidence type="ECO:0000313" key="4">
    <source>
        <dbReference type="Proteomes" id="UP001218218"/>
    </source>
</evidence>
<reference evidence="3" key="1">
    <citation type="submission" date="2023-03" db="EMBL/GenBank/DDBJ databases">
        <title>Massive genome expansion in bonnet fungi (Mycena s.s.) driven by repeated elements and novel gene families across ecological guilds.</title>
        <authorList>
            <consortium name="Lawrence Berkeley National Laboratory"/>
            <person name="Harder C.B."/>
            <person name="Miyauchi S."/>
            <person name="Viragh M."/>
            <person name="Kuo A."/>
            <person name="Thoen E."/>
            <person name="Andreopoulos B."/>
            <person name="Lu D."/>
            <person name="Skrede I."/>
            <person name="Drula E."/>
            <person name="Henrissat B."/>
            <person name="Morin E."/>
            <person name="Kohler A."/>
            <person name="Barry K."/>
            <person name="LaButti K."/>
            <person name="Morin E."/>
            <person name="Salamov A."/>
            <person name="Lipzen A."/>
            <person name="Mereny Z."/>
            <person name="Hegedus B."/>
            <person name="Baldrian P."/>
            <person name="Stursova M."/>
            <person name="Weitz H."/>
            <person name="Taylor A."/>
            <person name="Grigoriev I.V."/>
            <person name="Nagy L.G."/>
            <person name="Martin F."/>
            <person name="Kauserud H."/>
        </authorList>
    </citation>
    <scope>NUCLEOTIDE SEQUENCE</scope>
    <source>
        <strain evidence="3">CBHHK002</strain>
    </source>
</reference>
<dbReference type="Pfam" id="PF06985">
    <property type="entry name" value="HET"/>
    <property type="match status" value="1"/>
</dbReference>
<keyword evidence="4" id="KW-1185">Reference proteome</keyword>
<feature type="chain" id="PRO_5042283351" evidence="1">
    <location>
        <begin position="22"/>
        <end position="784"/>
    </location>
</feature>
<name>A0AAD6Z7Q7_9AGAR</name>